<feature type="compositionally biased region" description="Polar residues" evidence="1">
    <location>
        <begin position="114"/>
        <end position="130"/>
    </location>
</feature>
<dbReference type="EMBL" id="JAUCMX010000019">
    <property type="protein sequence ID" value="KAK3516714.1"/>
    <property type="molecule type" value="Genomic_DNA"/>
</dbReference>
<reference evidence="2" key="1">
    <citation type="submission" date="2023-06" db="EMBL/GenBank/DDBJ databases">
        <title>Male Hemibagrus guttatus genome.</title>
        <authorList>
            <person name="Bian C."/>
        </authorList>
    </citation>
    <scope>NUCLEOTIDE SEQUENCE</scope>
    <source>
        <strain evidence="2">Male_cb2023</strain>
        <tissue evidence="2">Muscle</tissue>
    </source>
</reference>
<dbReference type="Proteomes" id="UP001274896">
    <property type="component" value="Unassembled WGS sequence"/>
</dbReference>
<feature type="region of interest" description="Disordered" evidence="1">
    <location>
        <begin position="111"/>
        <end position="156"/>
    </location>
</feature>
<dbReference type="AlphaFoldDB" id="A0AAE0QAN7"/>
<evidence type="ECO:0000313" key="2">
    <source>
        <dbReference type="EMBL" id="KAK3516714.1"/>
    </source>
</evidence>
<proteinExistence type="predicted"/>
<keyword evidence="3" id="KW-1185">Reference proteome</keyword>
<organism evidence="2 3">
    <name type="scientific">Hemibagrus guttatus</name>
    <dbReference type="NCBI Taxonomy" id="175788"/>
    <lineage>
        <taxon>Eukaryota</taxon>
        <taxon>Metazoa</taxon>
        <taxon>Chordata</taxon>
        <taxon>Craniata</taxon>
        <taxon>Vertebrata</taxon>
        <taxon>Euteleostomi</taxon>
        <taxon>Actinopterygii</taxon>
        <taxon>Neopterygii</taxon>
        <taxon>Teleostei</taxon>
        <taxon>Ostariophysi</taxon>
        <taxon>Siluriformes</taxon>
        <taxon>Bagridae</taxon>
        <taxon>Hemibagrus</taxon>
    </lineage>
</organism>
<evidence type="ECO:0000313" key="3">
    <source>
        <dbReference type="Proteomes" id="UP001274896"/>
    </source>
</evidence>
<evidence type="ECO:0000256" key="1">
    <source>
        <dbReference type="SAM" id="MobiDB-lite"/>
    </source>
</evidence>
<accession>A0AAE0QAN7</accession>
<sequence length="218" mass="24267">MVTDSAIKCFHVNTHYNATKYTCIIPFHCLYRLSDLFSGHGEPVPISGIIGHQGRIHPGRSANPSQVTHTLSFTHAITHYGQFRDSNQPRSMSLDCGRKPEYPVETHQAWGEHANSTHTVSGSETRTQDSGGIEEKPTKPLSNHFPSQALAKAARQVASESRESWGSVGVPVHPKVKAQCRTRQFFHSNLNTPCLHGALCFVYRGFVMLESQFQKGRE</sequence>
<protein>
    <submittedName>
        <fullName evidence="2">Uncharacterized protein</fullName>
    </submittedName>
</protein>
<name>A0AAE0QAN7_9TELE</name>
<comment type="caution">
    <text evidence="2">The sequence shown here is derived from an EMBL/GenBank/DDBJ whole genome shotgun (WGS) entry which is preliminary data.</text>
</comment>
<gene>
    <name evidence="2" type="ORF">QTP70_022505</name>
</gene>